<keyword evidence="2" id="KW-1185">Reference proteome</keyword>
<proteinExistence type="predicted"/>
<evidence type="ECO:0000313" key="2">
    <source>
        <dbReference type="Proteomes" id="UP000270094"/>
    </source>
</evidence>
<gene>
    <name evidence="1" type="ORF">SVUK_LOCUS4987</name>
</gene>
<reference evidence="1 2" key="1">
    <citation type="submission" date="2018-11" db="EMBL/GenBank/DDBJ databases">
        <authorList>
            <consortium name="Pathogen Informatics"/>
        </authorList>
    </citation>
    <scope>NUCLEOTIDE SEQUENCE [LARGE SCALE GENOMIC DNA]</scope>
</reference>
<sequence>MATRALRTWDMWDATVTIIITLTQLFRRCGCWLRWCAFDICQMVSVCSRIASGTVQNNVICLVDMSMFRGRLAFLALSLILRPKH</sequence>
<protein>
    <submittedName>
        <fullName evidence="1">Uncharacterized protein</fullName>
    </submittedName>
</protein>
<dbReference type="AlphaFoldDB" id="A0A3P7ISF4"/>
<dbReference type="Proteomes" id="UP000270094">
    <property type="component" value="Unassembled WGS sequence"/>
</dbReference>
<name>A0A3P7ISF4_STRVU</name>
<dbReference type="EMBL" id="UYYB01014291">
    <property type="protein sequence ID" value="VDM69989.1"/>
    <property type="molecule type" value="Genomic_DNA"/>
</dbReference>
<evidence type="ECO:0000313" key="1">
    <source>
        <dbReference type="EMBL" id="VDM69989.1"/>
    </source>
</evidence>
<organism evidence="1 2">
    <name type="scientific">Strongylus vulgaris</name>
    <name type="common">Blood worm</name>
    <dbReference type="NCBI Taxonomy" id="40348"/>
    <lineage>
        <taxon>Eukaryota</taxon>
        <taxon>Metazoa</taxon>
        <taxon>Ecdysozoa</taxon>
        <taxon>Nematoda</taxon>
        <taxon>Chromadorea</taxon>
        <taxon>Rhabditida</taxon>
        <taxon>Rhabditina</taxon>
        <taxon>Rhabditomorpha</taxon>
        <taxon>Strongyloidea</taxon>
        <taxon>Strongylidae</taxon>
        <taxon>Strongylus</taxon>
    </lineage>
</organism>
<accession>A0A3P7ISF4</accession>